<evidence type="ECO:0000256" key="1">
    <source>
        <dbReference type="ARBA" id="ARBA00022679"/>
    </source>
</evidence>
<keyword evidence="1 4" id="KW-0808">Transferase</keyword>
<dbReference type="InterPro" id="IPR050832">
    <property type="entry name" value="Bact_Acetyltransf"/>
</dbReference>
<dbReference type="PANTHER" id="PTHR43877:SF2">
    <property type="entry name" value="AMINOALKYLPHOSPHONATE N-ACETYLTRANSFERASE-RELATED"/>
    <property type="match status" value="1"/>
</dbReference>
<feature type="domain" description="N-acetyltransferase" evidence="3">
    <location>
        <begin position="3"/>
        <end position="163"/>
    </location>
</feature>
<evidence type="ECO:0000313" key="4">
    <source>
        <dbReference type="EMBL" id="CUH76914.1"/>
    </source>
</evidence>
<dbReference type="InterPro" id="IPR000182">
    <property type="entry name" value="GNAT_dom"/>
</dbReference>
<evidence type="ECO:0000256" key="2">
    <source>
        <dbReference type="ARBA" id="ARBA00023315"/>
    </source>
</evidence>
<dbReference type="OrthoDB" id="9788300at2"/>
<name>A0A0P1G516_9RHOB</name>
<evidence type="ECO:0000313" key="5">
    <source>
        <dbReference type="Proteomes" id="UP000054935"/>
    </source>
</evidence>
<dbReference type="Proteomes" id="UP000054935">
    <property type="component" value="Unassembled WGS sequence"/>
</dbReference>
<protein>
    <submittedName>
        <fullName evidence="4">N-acyltransferase YncA</fullName>
        <ecNumber evidence="4">2.3.1.-</ecNumber>
    </submittedName>
</protein>
<organism evidence="4 5">
    <name type="scientific">Tropicibacter naphthalenivorans</name>
    <dbReference type="NCBI Taxonomy" id="441103"/>
    <lineage>
        <taxon>Bacteria</taxon>
        <taxon>Pseudomonadati</taxon>
        <taxon>Pseudomonadota</taxon>
        <taxon>Alphaproteobacteria</taxon>
        <taxon>Rhodobacterales</taxon>
        <taxon>Roseobacteraceae</taxon>
        <taxon>Tropicibacter</taxon>
    </lineage>
</organism>
<dbReference type="AlphaFoldDB" id="A0A0P1G516"/>
<keyword evidence="2 4" id="KW-0012">Acyltransferase</keyword>
<dbReference type="Pfam" id="PF00583">
    <property type="entry name" value="Acetyltransf_1"/>
    <property type="match status" value="1"/>
</dbReference>
<dbReference type="CDD" id="cd04301">
    <property type="entry name" value="NAT_SF"/>
    <property type="match status" value="1"/>
</dbReference>
<sequence>MAYAYRSLTELDAAPWQELRMEGVRLFPMGFLTTEAEAEATYDQARWILGQGNNRGVFDGPALVGLAGLRRGGLSRIAHSAEIGPFYVTPPHQGQGAARALMDGIIAEARETALGLLTLHVDSRNARAIRFYERCGFARVATVPDTVRIDGEPCADHIYHLSL</sequence>
<proteinExistence type="predicted"/>
<keyword evidence="5" id="KW-1185">Reference proteome</keyword>
<dbReference type="EMBL" id="CYSE01000002">
    <property type="protein sequence ID" value="CUH76914.1"/>
    <property type="molecule type" value="Genomic_DNA"/>
</dbReference>
<dbReference type="RefSeq" id="WP_058246714.1">
    <property type="nucleotide sequence ID" value="NZ_CYSE01000002.1"/>
</dbReference>
<dbReference type="SUPFAM" id="SSF55729">
    <property type="entry name" value="Acyl-CoA N-acyltransferases (Nat)"/>
    <property type="match status" value="1"/>
</dbReference>
<gene>
    <name evidence="4" type="primary">yncA</name>
    <name evidence="4" type="ORF">TRN7648_01190</name>
</gene>
<dbReference type="PROSITE" id="PS51186">
    <property type="entry name" value="GNAT"/>
    <property type="match status" value="1"/>
</dbReference>
<accession>A0A0P1G516</accession>
<reference evidence="4 5" key="1">
    <citation type="submission" date="2015-09" db="EMBL/GenBank/DDBJ databases">
        <authorList>
            <consortium name="Swine Surveillance"/>
        </authorList>
    </citation>
    <scope>NUCLEOTIDE SEQUENCE [LARGE SCALE GENOMIC DNA]</scope>
    <source>
        <strain evidence="4 5">CECT 7648</strain>
    </source>
</reference>
<dbReference type="InterPro" id="IPR016181">
    <property type="entry name" value="Acyl_CoA_acyltransferase"/>
</dbReference>
<dbReference type="EC" id="2.3.1.-" evidence="4"/>
<dbReference type="STRING" id="441103.TRN7648_01190"/>
<dbReference type="Gene3D" id="3.40.630.30">
    <property type="match status" value="1"/>
</dbReference>
<evidence type="ECO:0000259" key="3">
    <source>
        <dbReference type="PROSITE" id="PS51186"/>
    </source>
</evidence>
<dbReference type="PANTHER" id="PTHR43877">
    <property type="entry name" value="AMINOALKYLPHOSPHONATE N-ACETYLTRANSFERASE-RELATED-RELATED"/>
    <property type="match status" value="1"/>
</dbReference>
<dbReference type="GO" id="GO:0016747">
    <property type="term" value="F:acyltransferase activity, transferring groups other than amino-acyl groups"/>
    <property type="evidence" value="ECO:0007669"/>
    <property type="project" value="InterPro"/>
</dbReference>